<sequence>MQMWVTLFTAQHSTAQHSTAQHSTAQHSTAQHSTLSDYLTGITLSFFVKKLKRLKAYFAHSCMGEMRFLCFMD</sequence>
<keyword evidence="2" id="KW-1185">Reference proteome</keyword>
<reference evidence="1 2" key="1">
    <citation type="submission" date="2018-05" db="EMBL/GenBank/DDBJ databases">
        <title>The Hungate 1000. A catalogue of reference genomes from the rumen microbiome.</title>
        <authorList>
            <person name="Kelly W."/>
        </authorList>
    </citation>
    <scope>NUCLEOTIDE SEQUENCE [LARGE SCALE GENOMIC DNA]</scope>
    <source>
        <strain evidence="1 2">NLAE-zl-C242</strain>
    </source>
</reference>
<comment type="caution">
    <text evidence="1">The sequence shown here is derived from an EMBL/GenBank/DDBJ whole genome shotgun (WGS) entry which is preliminary data.</text>
</comment>
<evidence type="ECO:0000313" key="2">
    <source>
        <dbReference type="Proteomes" id="UP000245845"/>
    </source>
</evidence>
<proteinExistence type="predicted"/>
<dbReference type="EMBL" id="QGDL01000008">
    <property type="protein sequence ID" value="PWJ28706.1"/>
    <property type="molecule type" value="Genomic_DNA"/>
</dbReference>
<name>A0A2Y9BGB2_9FIRM</name>
<dbReference type="Proteomes" id="UP000245845">
    <property type="component" value="Unassembled WGS sequence"/>
</dbReference>
<organism evidence="1 2">
    <name type="scientific">Faecalicatena orotica</name>
    <dbReference type="NCBI Taxonomy" id="1544"/>
    <lineage>
        <taxon>Bacteria</taxon>
        <taxon>Bacillati</taxon>
        <taxon>Bacillota</taxon>
        <taxon>Clostridia</taxon>
        <taxon>Lachnospirales</taxon>
        <taxon>Lachnospiraceae</taxon>
        <taxon>Faecalicatena</taxon>
    </lineage>
</organism>
<protein>
    <submittedName>
        <fullName evidence="1">Uncharacterized protein</fullName>
    </submittedName>
</protein>
<accession>A0A2Y9BGB2</accession>
<dbReference type="AlphaFoldDB" id="A0A2Y9BGB2"/>
<evidence type="ECO:0000313" key="1">
    <source>
        <dbReference type="EMBL" id="PWJ28706.1"/>
    </source>
</evidence>
<gene>
    <name evidence="1" type="ORF">A8806_108221</name>
</gene>